<dbReference type="InterPro" id="IPR050100">
    <property type="entry name" value="TRAFAC_GTPase_members"/>
</dbReference>
<evidence type="ECO:0000256" key="11">
    <source>
        <dbReference type="SAM" id="SignalP"/>
    </source>
</evidence>
<keyword evidence="4" id="KW-0547">Nucleotide-binding</keyword>
<evidence type="ECO:0000313" key="14">
    <source>
        <dbReference type="Proteomes" id="UP000541610"/>
    </source>
</evidence>
<feature type="compositionally biased region" description="Low complexity" evidence="9">
    <location>
        <begin position="603"/>
        <end position="614"/>
    </location>
</feature>
<keyword evidence="11" id="KW-0732">Signal</keyword>
<dbReference type="GO" id="GO:0005737">
    <property type="term" value="C:cytoplasm"/>
    <property type="evidence" value="ECO:0007669"/>
    <property type="project" value="UniProtKB-SubCell"/>
</dbReference>
<feature type="transmembrane region" description="Helical" evidence="10">
    <location>
        <begin position="335"/>
        <end position="358"/>
    </location>
</feature>
<dbReference type="SUPFAM" id="SSF50465">
    <property type="entry name" value="EF-Tu/eEF-1alpha/eIF2-gamma C-terminal domain"/>
    <property type="match status" value="1"/>
</dbReference>
<sequence length="1128" mass="122150">MLIAATCLRLFFILCLLLPLFCDGQLSNLLVSPSEQLVVEVAKWSSTASTGPPRVAVVLHSDGLLDYSKHCELNRVFGADHVGDQGERSHDISAELDRIAASVAGDPEFARVRFIRATKVDPRQARITVFIGKDCQASLQVTAQTAFHLLPEWLVEVDLPLSHYDHIPEWLLQTAVERGLPLLIMSTERALSGALSYGYLADMRAHQHTGCHHHSRRVRPVHNASGYCNPLSLREDTPLCRRQLLVVQQSDGNNETQLLDYSHGDAYFHSDDDSENLQSWIEDYFYSRLTPSASLVVEEDGRGHKGGPDVFKILFVALLVAAPHYTFVKFNVACAASILVIAFGGNIPGSIIGVLLVASRRAREVSNFAATFSSYLAYFFKVSSPTVDLKTFLSAPIKSEAPVDSGAASTSSLEEMLAAEFNCDHVLVTWQQGDANALENFNDAKVSDPTRLFSASDDKLYRACSAHGGWSMVKTLTQGEFMSRSFFKKLGAFNHNYKGGSLNGSAVVVLENAADGKGAEVLYSLANSESFDASGVVKALGGSEEQASLAAKRAEEAVDKSYQPQPKAKSKSKASKAVKGKTDSKPAAGVKNNSGGEKKTTPKKAAAAKTPSTSQRSRSHDEVAEELHGRVKDAGLLPKGRMQQLVRQSSRSLSRAEELVKQDVEEIIAKKEEVTAQAPHIPKMCLVVVGHVDSGKSTLMGHLLVELGHVSSREMHRFARDAAACGKQSFEYAWVLDEGSDERERGVTIDVCVKHFTTPKGTRVTLLDAPGHKDFVPNMLLGAVQADFAIVLADVKDFDKGFTRGGQTKEHIRLLRALGITKIIVAINKMDLVDYSQERYDRVHDELQTFIEGECGFKGHNVTYLPTAGFVGENLVKRENPKLNSWWAGDTLVTAIDKLAESAAMDGAATKASLSAPLRIAVADVYKSSSGAQISGRVEQGMFKSGQKVVVLPGRGDDSSACTIKNVYRNGEDVQMGVNAEGCPGDYIDLATLQGVDPYMVTRGSVLCANNATACRVSSVIRAKIVVFDTSVPIVKGQQVMLYAHACVESATVTRFIALEGKKAPPPGVRPRPIKCLTKGDCCTVELTLQHPICTDPIAHKGSLAKATSLSRVVLRDRGETVAAGLIV</sequence>
<dbReference type="GO" id="GO:0005525">
    <property type="term" value="F:GTP binding"/>
    <property type="evidence" value="ECO:0007669"/>
    <property type="project" value="UniProtKB-KW"/>
</dbReference>
<dbReference type="FunFam" id="3.40.50.300:FF:000204">
    <property type="entry name" value="Translation elongation factor Tu"/>
    <property type="match status" value="1"/>
</dbReference>
<evidence type="ECO:0000259" key="12">
    <source>
        <dbReference type="PROSITE" id="PS51722"/>
    </source>
</evidence>
<comment type="similarity">
    <text evidence="2">Belongs to the TRAFAC class translation factor GTPase superfamily. Classic translation factor GTPase family. EF-Tu/EF-1A subfamily.</text>
</comment>
<evidence type="ECO:0000256" key="2">
    <source>
        <dbReference type="ARBA" id="ARBA00007249"/>
    </source>
</evidence>
<dbReference type="InterPro" id="IPR027417">
    <property type="entry name" value="P-loop_NTPase"/>
</dbReference>
<dbReference type="InterPro" id="IPR009001">
    <property type="entry name" value="Transl_elong_EF1A/Init_IF2_C"/>
</dbReference>
<proteinExistence type="inferred from homology"/>
<dbReference type="Proteomes" id="UP000541610">
    <property type="component" value="Unassembled WGS sequence"/>
</dbReference>
<dbReference type="Pfam" id="PF22594">
    <property type="entry name" value="GTP-eEF1A_C"/>
    <property type="match status" value="1"/>
</dbReference>
<evidence type="ECO:0000256" key="3">
    <source>
        <dbReference type="ARBA" id="ARBA00022490"/>
    </source>
</evidence>
<reference evidence="13 14" key="1">
    <citation type="submission" date="2020-04" db="EMBL/GenBank/DDBJ databases">
        <title>Perkinsus olseni comparative genomics.</title>
        <authorList>
            <person name="Bogema D.R."/>
        </authorList>
    </citation>
    <scope>NUCLEOTIDE SEQUENCE [LARGE SCALE GENOMIC DNA]</scope>
    <source>
        <strain evidence="13">00978-12</strain>
    </source>
</reference>
<dbReference type="GO" id="GO:0003924">
    <property type="term" value="F:GTPase activity"/>
    <property type="evidence" value="ECO:0007669"/>
    <property type="project" value="InterPro"/>
</dbReference>
<dbReference type="EMBL" id="JABANP010000393">
    <property type="protein sequence ID" value="KAF4683011.1"/>
    <property type="molecule type" value="Genomic_DNA"/>
</dbReference>
<dbReference type="InterPro" id="IPR009000">
    <property type="entry name" value="Transl_B-barrel_sf"/>
</dbReference>
<dbReference type="PANTHER" id="PTHR23115">
    <property type="entry name" value="TRANSLATION FACTOR"/>
    <property type="match status" value="1"/>
</dbReference>
<dbReference type="SUPFAM" id="SSF50447">
    <property type="entry name" value="Translation proteins"/>
    <property type="match status" value="1"/>
</dbReference>
<dbReference type="GO" id="GO:0006412">
    <property type="term" value="P:translation"/>
    <property type="evidence" value="ECO:0007669"/>
    <property type="project" value="UniProtKB-KW"/>
</dbReference>
<dbReference type="SUPFAM" id="SSF52540">
    <property type="entry name" value="P-loop containing nucleoside triphosphate hydrolases"/>
    <property type="match status" value="1"/>
</dbReference>
<feature type="compositionally biased region" description="Basic and acidic residues" evidence="9">
    <location>
        <begin position="618"/>
        <end position="633"/>
    </location>
</feature>
<evidence type="ECO:0000256" key="10">
    <source>
        <dbReference type="SAM" id="Phobius"/>
    </source>
</evidence>
<keyword evidence="10" id="KW-0472">Membrane</keyword>
<feature type="chain" id="PRO_5029538625" evidence="11">
    <location>
        <begin position="25"/>
        <end position="1128"/>
    </location>
</feature>
<evidence type="ECO:0000256" key="5">
    <source>
        <dbReference type="ARBA" id="ARBA00022801"/>
    </source>
</evidence>
<evidence type="ECO:0000256" key="7">
    <source>
        <dbReference type="ARBA" id="ARBA00023134"/>
    </source>
</evidence>
<evidence type="ECO:0000256" key="4">
    <source>
        <dbReference type="ARBA" id="ARBA00022741"/>
    </source>
</evidence>
<keyword evidence="6" id="KW-0648">Protein biosynthesis</keyword>
<dbReference type="InterPro" id="IPR000795">
    <property type="entry name" value="T_Tr_GTP-bd_dom"/>
</dbReference>
<keyword evidence="10" id="KW-0812">Transmembrane</keyword>
<organism evidence="13 14">
    <name type="scientific">Perkinsus olseni</name>
    <name type="common">Perkinsus atlanticus</name>
    <dbReference type="NCBI Taxonomy" id="32597"/>
    <lineage>
        <taxon>Eukaryota</taxon>
        <taxon>Sar</taxon>
        <taxon>Alveolata</taxon>
        <taxon>Perkinsozoa</taxon>
        <taxon>Perkinsea</taxon>
        <taxon>Perkinsida</taxon>
        <taxon>Perkinsidae</taxon>
        <taxon>Perkinsus</taxon>
    </lineage>
</organism>
<protein>
    <submittedName>
        <fullName evidence="13">HBS1-like protein</fullName>
    </submittedName>
</protein>
<keyword evidence="10" id="KW-1133">Transmembrane helix</keyword>
<evidence type="ECO:0000256" key="1">
    <source>
        <dbReference type="ARBA" id="ARBA00004496"/>
    </source>
</evidence>
<accession>A0A7J6NIY5</accession>
<feature type="signal peptide" evidence="11">
    <location>
        <begin position="1"/>
        <end position="24"/>
    </location>
</feature>
<comment type="catalytic activity">
    <reaction evidence="8">
        <text>GTP + H2O = GDP + phosphate + H(+)</text>
        <dbReference type="Rhea" id="RHEA:19669"/>
        <dbReference type="ChEBI" id="CHEBI:15377"/>
        <dbReference type="ChEBI" id="CHEBI:15378"/>
        <dbReference type="ChEBI" id="CHEBI:37565"/>
        <dbReference type="ChEBI" id="CHEBI:43474"/>
        <dbReference type="ChEBI" id="CHEBI:58189"/>
    </reaction>
    <physiologicalReaction direction="left-to-right" evidence="8">
        <dbReference type="Rhea" id="RHEA:19670"/>
    </physiologicalReaction>
</comment>
<feature type="region of interest" description="Disordered" evidence="9">
    <location>
        <begin position="551"/>
        <end position="633"/>
    </location>
</feature>
<evidence type="ECO:0000256" key="8">
    <source>
        <dbReference type="ARBA" id="ARBA00049117"/>
    </source>
</evidence>
<dbReference type="OrthoDB" id="342024at2759"/>
<name>A0A7J6NIY5_PEROL</name>
<dbReference type="InterPro" id="IPR054696">
    <property type="entry name" value="GTP-eEF1A_C"/>
</dbReference>
<evidence type="ECO:0000313" key="13">
    <source>
        <dbReference type="EMBL" id="KAF4683011.1"/>
    </source>
</evidence>
<dbReference type="PRINTS" id="PR00315">
    <property type="entry name" value="ELONGATNFCT"/>
</dbReference>
<keyword evidence="7" id="KW-0342">GTP-binding</keyword>
<evidence type="ECO:0000256" key="6">
    <source>
        <dbReference type="ARBA" id="ARBA00022917"/>
    </source>
</evidence>
<dbReference type="AlphaFoldDB" id="A0A7J6NIY5"/>
<dbReference type="PROSITE" id="PS51722">
    <property type="entry name" value="G_TR_2"/>
    <property type="match status" value="1"/>
</dbReference>
<dbReference type="Gene3D" id="3.40.50.300">
    <property type="entry name" value="P-loop containing nucleotide triphosphate hydrolases"/>
    <property type="match status" value="1"/>
</dbReference>
<comment type="caution">
    <text evidence="13">The sequence shown here is derived from an EMBL/GenBank/DDBJ whole genome shotgun (WGS) entry which is preliminary data.</text>
</comment>
<evidence type="ECO:0000256" key="9">
    <source>
        <dbReference type="SAM" id="MobiDB-lite"/>
    </source>
</evidence>
<feature type="domain" description="Tr-type G" evidence="12">
    <location>
        <begin position="681"/>
        <end position="904"/>
    </location>
</feature>
<keyword evidence="5" id="KW-0378">Hydrolase</keyword>
<comment type="subcellular location">
    <subcellularLocation>
        <location evidence="1">Cytoplasm</location>
    </subcellularLocation>
</comment>
<feature type="compositionally biased region" description="Basic residues" evidence="9">
    <location>
        <begin position="568"/>
        <end position="579"/>
    </location>
</feature>
<dbReference type="Gene3D" id="2.40.30.10">
    <property type="entry name" value="Translation factors"/>
    <property type="match status" value="2"/>
</dbReference>
<gene>
    <name evidence="13" type="primary">HBS1L_1</name>
    <name evidence="13" type="ORF">FOZ60_009752</name>
</gene>
<dbReference type="Pfam" id="PF00009">
    <property type="entry name" value="GTP_EFTU"/>
    <property type="match status" value="1"/>
</dbReference>
<keyword evidence="3" id="KW-0963">Cytoplasm</keyword>